<keyword evidence="1" id="KW-0378">Hydrolase</keyword>
<dbReference type="InterPro" id="IPR000760">
    <property type="entry name" value="Inositol_monophosphatase-like"/>
</dbReference>
<name>A0A2W4SGX2_9GAMM</name>
<dbReference type="EC" id="3.1.3.7" evidence="1"/>
<reference evidence="3 4" key="1">
    <citation type="journal article" date="2018" name="Aquat. Microb. Ecol.">
        <title>Gammaproteobacterial methanotrophs dominate.</title>
        <authorList>
            <person name="Rissanen A.J."/>
            <person name="Saarenheimo J."/>
            <person name="Tiirola M."/>
            <person name="Peura S."/>
            <person name="Aalto S.L."/>
            <person name="Karvinen A."/>
            <person name="Nykanen H."/>
        </authorList>
    </citation>
    <scope>NUCLEOTIDE SEQUENCE [LARGE SCALE GENOMIC DNA]</scope>
    <source>
        <strain evidence="3">AMbin10</strain>
    </source>
</reference>
<comment type="catalytic activity">
    <reaction evidence="1">
        <text>adenosine 3',5'-bisphosphate + H2O = AMP + phosphate</text>
        <dbReference type="Rhea" id="RHEA:10040"/>
        <dbReference type="ChEBI" id="CHEBI:15377"/>
        <dbReference type="ChEBI" id="CHEBI:43474"/>
        <dbReference type="ChEBI" id="CHEBI:58343"/>
        <dbReference type="ChEBI" id="CHEBI:456215"/>
        <dbReference type="EC" id="3.1.3.7"/>
    </reaction>
</comment>
<dbReference type="Gene3D" id="3.30.540.10">
    <property type="entry name" value="Fructose-1,6-Bisphosphatase, subunit A, domain 1"/>
    <property type="match status" value="1"/>
</dbReference>
<dbReference type="CDD" id="cd01638">
    <property type="entry name" value="CysQ"/>
    <property type="match status" value="1"/>
</dbReference>
<accession>A0A2W4SGX2</accession>
<comment type="similarity">
    <text evidence="1">Belongs to the inositol monophosphatase superfamily. CysQ family.</text>
</comment>
<comment type="caution">
    <text evidence="1">Lacks conserved residue(s) required for the propagation of feature annotation.</text>
</comment>
<feature type="binding site" evidence="1">
    <location>
        <position position="96"/>
    </location>
    <ligand>
        <name>Mg(2+)</name>
        <dbReference type="ChEBI" id="CHEBI:18420"/>
        <label>2</label>
    </ligand>
</feature>
<dbReference type="InterPro" id="IPR050725">
    <property type="entry name" value="CysQ/Inositol_MonoPase"/>
</dbReference>
<feature type="binding site" evidence="2">
    <location>
        <position position="96"/>
    </location>
    <ligand>
        <name>Mg(2+)</name>
        <dbReference type="ChEBI" id="CHEBI:18420"/>
        <label>1</label>
        <note>catalytic</note>
    </ligand>
</feature>
<evidence type="ECO:0000313" key="3">
    <source>
        <dbReference type="EMBL" id="PZN70967.1"/>
    </source>
</evidence>
<dbReference type="AlphaFoldDB" id="A0A2W4SGX2"/>
<evidence type="ECO:0000313" key="4">
    <source>
        <dbReference type="Proteomes" id="UP000249396"/>
    </source>
</evidence>
<comment type="cofactor">
    <cofactor evidence="1 2">
        <name>Mg(2+)</name>
        <dbReference type="ChEBI" id="CHEBI:18420"/>
    </cofactor>
</comment>
<dbReference type="SUPFAM" id="SSF56655">
    <property type="entry name" value="Carbohydrate phosphatase"/>
    <property type="match status" value="1"/>
</dbReference>
<comment type="function">
    <text evidence="1">Converts adenosine-3',5'-bisphosphate (PAP) to AMP.</text>
</comment>
<comment type="subcellular location">
    <subcellularLocation>
        <location evidence="1">Cell inner membrane</location>
        <topology evidence="1">Peripheral membrane protein</topology>
        <orientation evidence="1">Cytoplasmic side</orientation>
    </subcellularLocation>
</comment>
<dbReference type="HAMAP" id="MF_02095">
    <property type="entry name" value="CysQ"/>
    <property type="match status" value="1"/>
</dbReference>
<gene>
    <name evidence="1 3" type="primary">cysQ</name>
    <name evidence="3" type="ORF">DM484_27590</name>
</gene>
<dbReference type="InterPro" id="IPR006240">
    <property type="entry name" value="CysQ"/>
</dbReference>
<dbReference type="GO" id="GO:0050427">
    <property type="term" value="P:3'-phosphoadenosine 5'-phosphosulfate metabolic process"/>
    <property type="evidence" value="ECO:0007669"/>
    <property type="project" value="TreeGrafter"/>
</dbReference>
<keyword evidence="1" id="KW-0472">Membrane</keyword>
<comment type="caution">
    <text evidence="3">The sequence shown here is derived from an EMBL/GenBank/DDBJ whole genome shotgun (WGS) entry which is preliminary data.</text>
</comment>
<evidence type="ECO:0000256" key="1">
    <source>
        <dbReference type="HAMAP-Rule" id="MF_02095"/>
    </source>
</evidence>
<dbReference type="GO" id="GO:0008441">
    <property type="term" value="F:3'(2'),5'-bisphosphate nucleotidase activity"/>
    <property type="evidence" value="ECO:0007669"/>
    <property type="project" value="UniProtKB-UniRule"/>
</dbReference>
<dbReference type="Gene3D" id="3.40.190.80">
    <property type="match status" value="1"/>
</dbReference>
<dbReference type="PANTHER" id="PTHR43028">
    <property type="entry name" value="3'(2'),5'-BISPHOSPHATE NUCLEOTIDASE 1"/>
    <property type="match status" value="1"/>
</dbReference>
<feature type="binding site" evidence="2">
    <location>
        <position position="98"/>
    </location>
    <ligand>
        <name>Mg(2+)</name>
        <dbReference type="ChEBI" id="CHEBI:18420"/>
        <label>1</label>
        <note>catalytic</note>
    </ligand>
</feature>
<keyword evidence="1 2" id="KW-0479">Metal-binding</keyword>
<protein>
    <recommendedName>
        <fullName evidence="1">3'(2'),5'-bisphosphate nucleotidase CysQ</fullName>
        <ecNumber evidence="1">3.1.3.7</ecNumber>
    </recommendedName>
    <alternativeName>
        <fullName evidence="1">3'(2'),5-bisphosphonucleoside 3'(2')-phosphohydrolase</fullName>
    </alternativeName>
    <alternativeName>
        <fullName evidence="1">3'-phosphoadenosine 5'-phosphate phosphatase</fullName>
        <shortName evidence="1">PAP phosphatase</shortName>
    </alternativeName>
</protein>
<proteinExistence type="inferred from homology"/>
<keyword evidence="1 2" id="KW-0460">Magnesium</keyword>
<organism evidence="3 4">
    <name type="scientific">Candidatus Methylumidiphilus alinenensis</name>
    <dbReference type="NCBI Taxonomy" id="2202197"/>
    <lineage>
        <taxon>Bacteria</taxon>
        <taxon>Pseudomonadati</taxon>
        <taxon>Pseudomonadota</taxon>
        <taxon>Gammaproteobacteria</taxon>
        <taxon>Methylococcales</taxon>
        <taxon>Candidatus Methylumidiphilus</taxon>
    </lineage>
</organism>
<dbReference type="Proteomes" id="UP000249396">
    <property type="component" value="Unassembled WGS sequence"/>
</dbReference>
<feature type="binding site" evidence="1">
    <location>
        <position position="98"/>
    </location>
    <ligand>
        <name>Mg(2+)</name>
        <dbReference type="ChEBI" id="CHEBI:18420"/>
        <label>1</label>
    </ligand>
</feature>
<dbReference type="NCBIfam" id="TIGR01331">
    <property type="entry name" value="bisphos_cysQ"/>
    <property type="match status" value="1"/>
</dbReference>
<dbReference type="GO" id="GO:0000103">
    <property type="term" value="P:sulfate assimilation"/>
    <property type="evidence" value="ECO:0007669"/>
    <property type="project" value="TreeGrafter"/>
</dbReference>
<feature type="binding site" evidence="1">
    <location>
        <position position="96"/>
    </location>
    <ligand>
        <name>Mg(2+)</name>
        <dbReference type="ChEBI" id="CHEBI:18420"/>
        <label>1</label>
    </ligand>
</feature>
<dbReference type="GO" id="GO:0005886">
    <property type="term" value="C:plasma membrane"/>
    <property type="evidence" value="ECO:0007669"/>
    <property type="project" value="UniProtKB-SubCell"/>
</dbReference>
<dbReference type="Pfam" id="PF00459">
    <property type="entry name" value="Inositol_P"/>
    <property type="match status" value="1"/>
</dbReference>
<dbReference type="PRINTS" id="PR00377">
    <property type="entry name" value="IMPHPHTASES"/>
</dbReference>
<evidence type="ECO:0000256" key="2">
    <source>
        <dbReference type="PIRSR" id="PIRSR600760-2"/>
    </source>
</evidence>
<sequence>MTGSPPSAQPPPTPLLKAVVSLVVEAGRKILGIYATDFRIGEKADHSPLTAADLVSHHWLSEGLEALEGRFPVLSAESALEPFEERGGWETYWLVDPLNGTEEFVKRNGEFTVDVALIHRKKPVLGVVYAPLLQVCYFSAEGCGAFKSLGQAPPLEIQARKQSLQCPVVLGSEQRVPSVDAYLDRLGRHEFKVIGSSLKLCKIAEGEADLYPCLATTYEWQTAAAHYIVEAAGGVVMDLCGEPLRYNAKVSLVNPPFLVFGDSSRDWKALVSGPQGLQKKLMAA</sequence>
<keyword evidence="1" id="KW-0997">Cell inner membrane</keyword>
<keyword evidence="1" id="KW-1003">Cell membrane</keyword>
<dbReference type="EMBL" id="QJPH01000539">
    <property type="protein sequence ID" value="PZN70967.1"/>
    <property type="molecule type" value="Genomic_DNA"/>
</dbReference>
<dbReference type="PANTHER" id="PTHR43028:SF5">
    <property type="entry name" value="3'(2'),5'-BISPHOSPHATE NUCLEOTIDASE 1"/>
    <property type="match status" value="1"/>
</dbReference>
<dbReference type="GO" id="GO:0000287">
    <property type="term" value="F:magnesium ion binding"/>
    <property type="evidence" value="ECO:0007669"/>
    <property type="project" value="UniProtKB-UniRule"/>
</dbReference>